<dbReference type="EMBL" id="PVTV01000012">
    <property type="protein sequence ID" value="PRY98641.1"/>
    <property type="molecule type" value="Genomic_DNA"/>
</dbReference>
<evidence type="ECO:0000313" key="3">
    <source>
        <dbReference type="EMBL" id="PRY98641.1"/>
    </source>
</evidence>
<dbReference type="InterPro" id="IPR050194">
    <property type="entry name" value="Glycosyltransferase_grp1"/>
</dbReference>
<organism evidence="3 4">
    <name type="scientific">Jezberella montanilacus</name>
    <dbReference type="NCBI Taxonomy" id="323426"/>
    <lineage>
        <taxon>Bacteria</taxon>
        <taxon>Pseudomonadati</taxon>
        <taxon>Pseudomonadota</taxon>
        <taxon>Betaproteobacteria</taxon>
        <taxon>Burkholderiales</taxon>
        <taxon>Alcaligenaceae</taxon>
        <taxon>Jezberella</taxon>
    </lineage>
</organism>
<dbReference type="PANTHER" id="PTHR45947">
    <property type="entry name" value="SULFOQUINOVOSYL TRANSFERASE SQD2"/>
    <property type="match status" value="1"/>
</dbReference>
<dbReference type="OrthoDB" id="9787293at2"/>
<proteinExistence type="predicted"/>
<sequence length="417" mass="45346">MKILVFSQYFWPESFRINEVVESLIDVGCEVTVLTGQPNYPHGKTFEGYRALQVSTETHPRGYVIHRVPLLPRGKSNTLGLIFNYLSFVVSSAIVGPFVLRGQKFDLIFVCGMSPFTQSVSAIWLGKLKSAKVVIWVQDLWPESLEASGFVKNKTVLRSVAAVVSWIYRSCDLLLVQSKGFRSSVEKMSGATPIEYHPNPGELAFNQHTSHEQAPSVALGKGFNVVFAGNMGTVQALDKVLDAAEMLLEHNAINIVLIGSGSLTTWIETEIKRRNLTNVTMPGRFPVEAMPGILAQASALLVSLCRDPIISKTIPSKVQVYLAAGKPIIASLDGEGAAVVEESGAGVSCPAEDAAALAQGILKLYGLSPQQLELLGKQGVAYYQEHFEPNMLATRLRDHFATVLSNRARSATEDAAN</sequence>
<dbReference type="Gene3D" id="3.40.50.2000">
    <property type="entry name" value="Glycogen Phosphorylase B"/>
    <property type="match status" value="2"/>
</dbReference>
<keyword evidence="3" id="KW-0808">Transferase</keyword>
<dbReference type="Proteomes" id="UP000238308">
    <property type="component" value="Unassembled WGS sequence"/>
</dbReference>
<dbReference type="RefSeq" id="WP_106227324.1">
    <property type="nucleotide sequence ID" value="NZ_PVTV01000012.1"/>
</dbReference>
<comment type="caution">
    <text evidence="3">The sequence shown here is derived from an EMBL/GenBank/DDBJ whole genome shotgun (WGS) entry which is preliminary data.</text>
</comment>
<evidence type="ECO:0000259" key="2">
    <source>
        <dbReference type="Pfam" id="PF13579"/>
    </source>
</evidence>
<dbReference type="Pfam" id="PF13579">
    <property type="entry name" value="Glyco_trans_4_4"/>
    <property type="match status" value="1"/>
</dbReference>
<dbReference type="InterPro" id="IPR028098">
    <property type="entry name" value="Glyco_trans_4-like_N"/>
</dbReference>
<dbReference type="GO" id="GO:0016758">
    <property type="term" value="F:hexosyltransferase activity"/>
    <property type="evidence" value="ECO:0007669"/>
    <property type="project" value="TreeGrafter"/>
</dbReference>
<dbReference type="CDD" id="cd03794">
    <property type="entry name" value="GT4_WbuB-like"/>
    <property type="match status" value="1"/>
</dbReference>
<dbReference type="AlphaFoldDB" id="A0A2T0XI89"/>
<keyword evidence="1" id="KW-1133">Transmembrane helix</keyword>
<keyword evidence="1" id="KW-0472">Membrane</keyword>
<keyword evidence="4" id="KW-1185">Reference proteome</keyword>
<accession>A0A2T0XI89</accession>
<feature type="domain" description="Glycosyltransferase subfamily 4-like N-terminal" evidence="2">
    <location>
        <begin position="16"/>
        <end position="199"/>
    </location>
</feature>
<evidence type="ECO:0000256" key="1">
    <source>
        <dbReference type="SAM" id="Phobius"/>
    </source>
</evidence>
<reference evidence="3 4" key="1">
    <citation type="submission" date="2018-03" db="EMBL/GenBank/DDBJ databases">
        <title>Genomic Encyclopedia of Type Strains, Phase III (KMG-III): the genomes of soil and plant-associated and newly described type strains.</title>
        <authorList>
            <person name="Whitman W."/>
        </authorList>
    </citation>
    <scope>NUCLEOTIDE SEQUENCE [LARGE SCALE GENOMIC DNA]</scope>
    <source>
        <strain evidence="3 4">MWH-P2sevCIIIb</strain>
    </source>
</reference>
<feature type="transmembrane region" description="Helical" evidence="1">
    <location>
        <begin position="79"/>
        <end position="100"/>
    </location>
</feature>
<evidence type="ECO:0000313" key="4">
    <source>
        <dbReference type="Proteomes" id="UP000238308"/>
    </source>
</evidence>
<dbReference type="SUPFAM" id="SSF53756">
    <property type="entry name" value="UDP-Glycosyltransferase/glycogen phosphorylase"/>
    <property type="match status" value="1"/>
</dbReference>
<dbReference type="PANTHER" id="PTHR45947:SF3">
    <property type="entry name" value="SULFOQUINOVOSYL TRANSFERASE SQD2"/>
    <property type="match status" value="1"/>
</dbReference>
<name>A0A2T0XI89_9BURK</name>
<protein>
    <submittedName>
        <fullName evidence="3">Glycosyltransferase involved in cell wall biosynthesis</fullName>
    </submittedName>
</protein>
<keyword evidence="1" id="KW-0812">Transmembrane</keyword>
<gene>
    <name evidence="3" type="ORF">BCM14_1474</name>
</gene>
<dbReference type="Pfam" id="PF13692">
    <property type="entry name" value="Glyco_trans_1_4"/>
    <property type="match status" value="1"/>
</dbReference>